<protein>
    <submittedName>
        <fullName evidence="1">Lycopene beta-cyclase</fullName>
        <ecNumber evidence="1">5.5.1.19</ecNumber>
    </submittedName>
</protein>
<keyword evidence="2" id="KW-1185">Reference proteome</keyword>
<dbReference type="EC" id="5.5.1.19" evidence="1"/>
<dbReference type="EMBL" id="JACIFP010000001">
    <property type="protein sequence ID" value="MBB4136633.1"/>
    <property type="molecule type" value="Genomic_DNA"/>
</dbReference>
<dbReference type="Gene3D" id="3.50.50.60">
    <property type="entry name" value="FAD/NAD(P)-binding domain"/>
    <property type="match status" value="1"/>
</dbReference>
<reference evidence="1 2" key="1">
    <citation type="submission" date="2020-08" db="EMBL/GenBank/DDBJ databases">
        <title>Sequencing the genomes of 1000 actinobacteria strains.</title>
        <authorList>
            <person name="Klenk H.-P."/>
        </authorList>
    </citation>
    <scope>NUCLEOTIDE SEQUENCE [LARGE SCALE GENOMIC DNA]</scope>
    <source>
        <strain evidence="1 2">DSM 45298</strain>
    </source>
</reference>
<evidence type="ECO:0000313" key="2">
    <source>
        <dbReference type="Proteomes" id="UP000551501"/>
    </source>
</evidence>
<dbReference type="AlphaFoldDB" id="A0A840F2G5"/>
<dbReference type="RefSeq" id="WP_183371594.1">
    <property type="nucleotide sequence ID" value="NZ_BAABHL010000041.1"/>
</dbReference>
<dbReference type="PRINTS" id="PR00411">
    <property type="entry name" value="PNDRDTASEI"/>
</dbReference>
<dbReference type="InterPro" id="IPR036188">
    <property type="entry name" value="FAD/NAD-bd_sf"/>
</dbReference>
<dbReference type="Proteomes" id="UP000551501">
    <property type="component" value="Unassembled WGS sequence"/>
</dbReference>
<name>A0A840F2G5_9ACTN</name>
<comment type="caution">
    <text evidence="1">The sequence shown here is derived from an EMBL/GenBank/DDBJ whole genome shotgun (WGS) entry which is preliminary data.</text>
</comment>
<organism evidence="1 2">
    <name type="scientific">Gordonia humi</name>
    <dbReference type="NCBI Taxonomy" id="686429"/>
    <lineage>
        <taxon>Bacteria</taxon>
        <taxon>Bacillati</taxon>
        <taxon>Actinomycetota</taxon>
        <taxon>Actinomycetes</taxon>
        <taxon>Mycobacteriales</taxon>
        <taxon>Gordoniaceae</taxon>
        <taxon>Gordonia</taxon>
    </lineage>
</organism>
<evidence type="ECO:0000313" key="1">
    <source>
        <dbReference type="EMBL" id="MBB4136633.1"/>
    </source>
</evidence>
<dbReference type="PANTHER" id="PTHR39757">
    <property type="match status" value="1"/>
</dbReference>
<sequence>MTALPDLAVVGAGPAGRALAHRAVAAGLRVVIVDPAPDRVWSATYGLYTADLPGWFDPAVIAASAPSVTVFTPDERVLPHGYAVLDTPALQRSLTVDGARVVVDSAVALTATTVTRSDGALIRARHVVDARGARTAEHRDRPRQTAAGAVIDSPDPTMVLMDWRRAPDRSAERAPSFSYRVALGDGRRLVEETCLAGAPPVDVDELAARNLARGGSADVDEAVDFPLLTGAAPWRRGHDEALRVGAAGGLMNPATGYSVGQSLTVADTVAAAIAAGRDPHAAVWPRSARTAFGLRATGLGVLLRLDPDDLVCFFDAFFRIDPTLQRRYLTAHADAHGVVRAMGSVFARLPMRLRATVAAATVY</sequence>
<accession>A0A840F2G5</accession>
<gene>
    <name evidence="1" type="ORF">BKA16_003185</name>
</gene>
<dbReference type="GO" id="GO:0016853">
    <property type="term" value="F:isomerase activity"/>
    <property type="evidence" value="ECO:0007669"/>
    <property type="project" value="UniProtKB-KW"/>
</dbReference>
<proteinExistence type="predicted"/>
<keyword evidence="1" id="KW-0413">Isomerase</keyword>
<dbReference type="PANTHER" id="PTHR39757:SF5">
    <property type="entry name" value="OS02G0190600 PROTEIN"/>
    <property type="match status" value="1"/>
</dbReference>
<dbReference type="SUPFAM" id="SSF51905">
    <property type="entry name" value="FAD/NAD(P)-binding domain"/>
    <property type="match status" value="1"/>
</dbReference>
<dbReference type="Pfam" id="PF05834">
    <property type="entry name" value="Lycopene_cycl"/>
    <property type="match status" value="1"/>
</dbReference>